<evidence type="ECO:0000256" key="3">
    <source>
        <dbReference type="ARBA" id="ARBA00023163"/>
    </source>
</evidence>
<dbReference type="RefSeq" id="WP_188107510.1">
    <property type="nucleotide sequence ID" value="NZ_JAANIH010000081.1"/>
</dbReference>
<dbReference type="PANTHER" id="PTHR30136:SF24">
    <property type="entry name" value="HTH-TYPE TRANSCRIPTIONAL REPRESSOR ALLR"/>
    <property type="match status" value="1"/>
</dbReference>
<dbReference type="Gene3D" id="1.10.10.10">
    <property type="entry name" value="Winged helix-like DNA-binding domain superfamily/Winged helix DNA-binding domain"/>
    <property type="match status" value="1"/>
</dbReference>
<dbReference type="SUPFAM" id="SSF55781">
    <property type="entry name" value="GAF domain-like"/>
    <property type="match status" value="1"/>
</dbReference>
<protein>
    <submittedName>
        <fullName evidence="5">IclR family transcriptional regulator</fullName>
    </submittedName>
</protein>
<dbReference type="InterPro" id="IPR036390">
    <property type="entry name" value="WH_DNA-bd_sf"/>
</dbReference>
<dbReference type="PROSITE" id="PS51078">
    <property type="entry name" value="ICLR_ED"/>
    <property type="match status" value="1"/>
</dbReference>
<feature type="domain" description="IclR-ED" evidence="4">
    <location>
        <begin position="66"/>
        <end position="244"/>
    </location>
</feature>
<evidence type="ECO:0000256" key="1">
    <source>
        <dbReference type="ARBA" id="ARBA00023015"/>
    </source>
</evidence>
<gene>
    <name evidence="5" type="ORF">HA482_12465</name>
</gene>
<dbReference type="Pfam" id="PF09339">
    <property type="entry name" value="HTH_IclR"/>
    <property type="match status" value="1"/>
</dbReference>
<dbReference type="EMBL" id="JAATTO010000015">
    <property type="protein sequence ID" value="MBC9979017.1"/>
    <property type="molecule type" value="Genomic_DNA"/>
</dbReference>
<keyword evidence="6" id="KW-1185">Reference proteome</keyword>
<organism evidence="5 6">
    <name type="scientific">Bradyrhizobium campsiandrae</name>
    <dbReference type="NCBI Taxonomy" id="1729892"/>
    <lineage>
        <taxon>Bacteria</taxon>
        <taxon>Pseudomonadati</taxon>
        <taxon>Pseudomonadota</taxon>
        <taxon>Alphaproteobacteria</taxon>
        <taxon>Hyphomicrobiales</taxon>
        <taxon>Nitrobacteraceae</taxon>
        <taxon>Bradyrhizobium</taxon>
    </lineage>
</organism>
<evidence type="ECO:0000259" key="4">
    <source>
        <dbReference type="PROSITE" id="PS51078"/>
    </source>
</evidence>
<evidence type="ECO:0000256" key="2">
    <source>
        <dbReference type="ARBA" id="ARBA00023125"/>
    </source>
</evidence>
<dbReference type="InterPro" id="IPR005471">
    <property type="entry name" value="Tscrpt_reg_IclR_N"/>
</dbReference>
<dbReference type="Proteomes" id="UP000639516">
    <property type="component" value="Unassembled WGS sequence"/>
</dbReference>
<dbReference type="PANTHER" id="PTHR30136">
    <property type="entry name" value="HELIX-TURN-HELIX TRANSCRIPTIONAL REGULATOR, ICLR FAMILY"/>
    <property type="match status" value="1"/>
</dbReference>
<dbReference type="Pfam" id="PF01614">
    <property type="entry name" value="IclR_C"/>
    <property type="match status" value="1"/>
</dbReference>
<evidence type="ECO:0000313" key="5">
    <source>
        <dbReference type="EMBL" id="MBC9979017.1"/>
    </source>
</evidence>
<comment type="caution">
    <text evidence="5">The sequence shown here is derived from an EMBL/GenBank/DDBJ whole genome shotgun (WGS) entry which is preliminary data.</text>
</comment>
<sequence>MDVKSAGRTLDLFELFAREQQPLSLSELAAALDAPVSSCFNLVRALKTRGFLFGVGGRKGIYPTRKMYDVASAIAAGEPWLKRMMPRLERLRDLTGETAILGKEEGGAVIYLAVLEGRQNIRYTARPGDLKPLHSSSIGKALLAAKLPKARTDALAKLRLDVMTENTIVDRARLADEIELTASRGYSITRGENVADVMAVASTVRFGGDVYGIAVAGPMHRMTEEVEAQQRRLMEICREIESDL</sequence>
<keyword evidence="1" id="KW-0805">Transcription regulation</keyword>
<proteinExistence type="predicted"/>
<reference evidence="5 6" key="1">
    <citation type="journal article" date="2020" name="Arch. Microbiol.">
        <title>Bradyrhizobium campsiandrae sp. nov., a nitrogen-fixing bacterial strain isolated from a native leguminous tree from the Amazon adapted to flooded conditions.</title>
        <authorList>
            <person name="Cabral Michel D."/>
            <person name="Martins da Costa E."/>
            <person name="Azarias Guimaraes A."/>
            <person name="Soares de Carvalho T."/>
            <person name="Santos de Castro Caputo P."/>
            <person name="Willems A."/>
            <person name="de Souza Moreira F.M."/>
        </authorList>
    </citation>
    <scope>NUCLEOTIDE SEQUENCE [LARGE SCALE GENOMIC DNA]</scope>
    <source>
        <strain evidence="6">INPA 384B</strain>
    </source>
</reference>
<dbReference type="InterPro" id="IPR036388">
    <property type="entry name" value="WH-like_DNA-bd_sf"/>
</dbReference>
<dbReference type="SUPFAM" id="SSF46785">
    <property type="entry name" value="Winged helix' DNA-binding domain"/>
    <property type="match status" value="1"/>
</dbReference>
<dbReference type="InterPro" id="IPR050707">
    <property type="entry name" value="HTH_MetabolicPath_Reg"/>
</dbReference>
<keyword evidence="3" id="KW-0804">Transcription</keyword>
<dbReference type="Gene3D" id="3.30.450.40">
    <property type="match status" value="1"/>
</dbReference>
<keyword evidence="2" id="KW-0238">DNA-binding</keyword>
<dbReference type="InterPro" id="IPR029016">
    <property type="entry name" value="GAF-like_dom_sf"/>
</dbReference>
<dbReference type="InterPro" id="IPR014757">
    <property type="entry name" value="Tscrpt_reg_IclR_C"/>
</dbReference>
<accession>A0ABR7U6G4</accession>
<evidence type="ECO:0000313" key="6">
    <source>
        <dbReference type="Proteomes" id="UP000639516"/>
    </source>
</evidence>
<name>A0ABR7U6G4_9BRAD</name>